<dbReference type="InterPro" id="IPR036444">
    <property type="entry name" value="PLipase_A2_dom_sf"/>
</dbReference>
<evidence type="ECO:0000259" key="8">
    <source>
        <dbReference type="Pfam" id="PF05826"/>
    </source>
</evidence>
<dbReference type="Pfam" id="PF05826">
    <property type="entry name" value="Phospholip_A2_2"/>
    <property type="match status" value="1"/>
</dbReference>
<evidence type="ECO:0000256" key="4">
    <source>
        <dbReference type="ARBA" id="ARBA00022525"/>
    </source>
</evidence>
<feature type="domain" description="Phospholipase A2-like central" evidence="8">
    <location>
        <begin position="31"/>
        <end position="126"/>
    </location>
</feature>
<dbReference type="GO" id="GO:0006644">
    <property type="term" value="P:phospholipid metabolic process"/>
    <property type="evidence" value="ECO:0007669"/>
    <property type="project" value="InterPro"/>
</dbReference>
<evidence type="ECO:0000256" key="7">
    <source>
        <dbReference type="ARBA" id="ARBA00029903"/>
    </source>
</evidence>
<dbReference type="GO" id="GO:0016042">
    <property type="term" value="P:lipid catabolic process"/>
    <property type="evidence" value="ECO:0007669"/>
    <property type="project" value="UniProtKB-KW"/>
</dbReference>
<evidence type="ECO:0000313" key="9">
    <source>
        <dbReference type="EMBL" id="CAH1105954.1"/>
    </source>
</evidence>
<comment type="cofactor">
    <cofactor evidence="1">
        <name>Ca(2+)</name>
        <dbReference type="ChEBI" id="CHEBI:29108"/>
    </cofactor>
</comment>
<gene>
    <name evidence="9" type="ORF">PSYICH_LOCUS6741</name>
</gene>
<accession>A0A9P0CW01</accession>
<evidence type="ECO:0000256" key="3">
    <source>
        <dbReference type="ARBA" id="ARBA00013278"/>
    </source>
</evidence>
<dbReference type="InterPro" id="IPR016090">
    <property type="entry name" value="PLA2-like_dom"/>
</dbReference>
<evidence type="ECO:0000256" key="6">
    <source>
        <dbReference type="ARBA" id="ARBA00023098"/>
    </source>
</evidence>
<dbReference type="GO" id="GO:0004623">
    <property type="term" value="F:phospholipase A2 activity"/>
    <property type="evidence" value="ECO:0007669"/>
    <property type="project" value="UniProtKB-EC"/>
</dbReference>
<dbReference type="Proteomes" id="UP001153636">
    <property type="component" value="Chromosome 2"/>
</dbReference>
<proteinExistence type="predicted"/>
<keyword evidence="4" id="KW-0964">Secreted</keyword>
<keyword evidence="5" id="KW-0442">Lipid degradation</keyword>
<dbReference type="Gene3D" id="1.20.90.10">
    <property type="entry name" value="Phospholipase A2 domain"/>
    <property type="match status" value="1"/>
</dbReference>
<dbReference type="AlphaFoldDB" id="A0A9P0CW01"/>
<dbReference type="EC" id="3.1.1.4" evidence="3"/>
<evidence type="ECO:0000256" key="2">
    <source>
        <dbReference type="ARBA" id="ARBA00004613"/>
    </source>
</evidence>
<name>A0A9P0CW01_9CUCU</name>
<dbReference type="SUPFAM" id="SSF48619">
    <property type="entry name" value="Phospholipase A2, PLA2"/>
    <property type="match status" value="1"/>
</dbReference>
<dbReference type="InterPro" id="IPR033113">
    <property type="entry name" value="PLA2_histidine"/>
</dbReference>
<evidence type="ECO:0000313" key="10">
    <source>
        <dbReference type="Proteomes" id="UP001153636"/>
    </source>
</evidence>
<dbReference type="GO" id="GO:0005576">
    <property type="term" value="C:extracellular region"/>
    <property type="evidence" value="ECO:0007669"/>
    <property type="project" value="UniProtKB-SubCell"/>
</dbReference>
<dbReference type="PANTHER" id="PTHR12253">
    <property type="entry name" value="RH14732P"/>
    <property type="match status" value="1"/>
</dbReference>
<evidence type="ECO:0000256" key="1">
    <source>
        <dbReference type="ARBA" id="ARBA00001913"/>
    </source>
</evidence>
<reference evidence="9" key="1">
    <citation type="submission" date="2022-01" db="EMBL/GenBank/DDBJ databases">
        <authorList>
            <person name="King R."/>
        </authorList>
    </citation>
    <scope>NUCLEOTIDE SEQUENCE</scope>
</reference>
<dbReference type="OrthoDB" id="10059604at2759"/>
<evidence type="ECO:0000256" key="5">
    <source>
        <dbReference type="ARBA" id="ARBA00022963"/>
    </source>
</evidence>
<protein>
    <recommendedName>
        <fullName evidence="3">phospholipase A2</fullName>
        <ecNumber evidence="3">3.1.1.4</ecNumber>
    </recommendedName>
    <alternativeName>
        <fullName evidence="7">Phosphatidylcholine 2-acylhydrolase</fullName>
    </alternativeName>
</protein>
<dbReference type="PROSITE" id="PS00118">
    <property type="entry name" value="PA2_HIS"/>
    <property type="match status" value="1"/>
</dbReference>
<keyword evidence="6" id="KW-0443">Lipid metabolism</keyword>
<keyword evidence="10" id="KW-1185">Reference proteome</keyword>
<dbReference type="GO" id="GO:0050482">
    <property type="term" value="P:arachidonate secretion"/>
    <property type="evidence" value="ECO:0007669"/>
    <property type="project" value="InterPro"/>
</dbReference>
<organism evidence="9 10">
    <name type="scientific">Psylliodes chrysocephalus</name>
    <dbReference type="NCBI Taxonomy" id="3402493"/>
    <lineage>
        <taxon>Eukaryota</taxon>
        <taxon>Metazoa</taxon>
        <taxon>Ecdysozoa</taxon>
        <taxon>Arthropoda</taxon>
        <taxon>Hexapoda</taxon>
        <taxon>Insecta</taxon>
        <taxon>Pterygota</taxon>
        <taxon>Neoptera</taxon>
        <taxon>Endopterygota</taxon>
        <taxon>Coleoptera</taxon>
        <taxon>Polyphaga</taxon>
        <taxon>Cucujiformia</taxon>
        <taxon>Chrysomeloidea</taxon>
        <taxon>Chrysomelidae</taxon>
        <taxon>Galerucinae</taxon>
        <taxon>Alticini</taxon>
        <taxon>Psylliodes</taxon>
    </lineage>
</organism>
<sequence length="139" mass="15775">MILIQNLVIFIFFYVATGLQYLGGHFGDGITYPGTKWCGIGNIASDDNDFGTEIEADKCCQTHSNCPDYIEGFQTKYNLTNPLPYSSVLCKCDKELNKCLKEADTEASNDIGDFFFNKFISQCFSKQGDLYHWEDKPKF</sequence>
<dbReference type="EMBL" id="OV651814">
    <property type="protein sequence ID" value="CAH1105954.1"/>
    <property type="molecule type" value="Genomic_DNA"/>
</dbReference>
<comment type="subcellular location">
    <subcellularLocation>
        <location evidence="2">Secreted</location>
    </subcellularLocation>
</comment>